<dbReference type="Pfam" id="PF09263">
    <property type="entry name" value="PEX-2N"/>
    <property type="match status" value="1"/>
</dbReference>
<dbReference type="InterPro" id="IPR027417">
    <property type="entry name" value="P-loop_NTPase"/>
</dbReference>
<dbReference type="CDD" id="cd00009">
    <property type="entry name" value="AAA"/>
    <property type="match status" value="1"/>
</dbReference>
<dbReference type="InterPro" id="IPR003960">
    <property type="entry name" value="ATPase_AAA_CS"/>
</dbReference>
<name>A0A974CLJ9_XENLA</name>
<accession>A0A974CLJ9</accession>
<dbReference type="InterPro" id="IPR015342">
    <property type="entry name" value="PEX1-N_C-lobe"/>
</dbReference>
<keyword evidence="6" id="KW-0378">Hydrolase</keyword>
<dbReference type="FunFam" id="1.10.8.60:FF:000060">
    <property type="entry name" value="peroxisome biogenesis factor 1"/>
    <property type="match status" value="1"/>
</dbReference>
<feature type="domain" description="AAA+ ATPase" evidence="14">
    <location>
        <begin position="584"/>
        <end position="734"/>
    </location>
</feature>
<dbReference type="Proteomes" id="UP000694892">
    <property type="component" value="Chromosome 6L"/>
</dbReference>
<evidence type="ECO:0000256" key="10">
    <source>
        <dbReference type="ARBA" id="ARBA00032509"/>
    </source>
</evidence>
<dbReference type="InterPro" id="IPR015343">
    <property type="entry name" value="PEX1-N-lobe"/>
</dbReference>
<proteinExistence type="inferred from homology"/>
<evidence type="ECO:0000256" key="13">
    <source>
        <dbReference type="SAM" id="MobiDB-lite"/>
    </source>
</evidence>
<dbReference type="EMBL" id="CM004476">
    <property type="protein sequence ID" value="OCT75674.1"/>
    <property type="molecule type" value="Genomic_DNA"/>
</dbReference>
<keyword evidence="4" id="KW-0962">Peroxisome biogenesis</keyword>
<dbReference type="FunFam" id="3.10.330.10:FF:000004">
    <property type="entry name" value="Peroxisome biogenesis factor 1"/>
    <property type="match status" value="1"/>
</dbReference>
<comment type="similarity">
    <text evidence="2">Belongs to the AAA ATPase family.</text>
</comment>
<dbReference type="Gene3D" id="1.10.8.60">
    <property type="match status" value="2"/>
</dbReference>
<dbReference type="Pfam" id="PF09262">
    <property type="entry name" value="PEX-1N"/>
    <property type="match status" value="1"/>
</dbReference>
<dbReference type="Gene3D" id="3.10.330.10">
    <property type="match status" value="1"/>
</dbReference>
<dbReference type="InterPro" id="IPR003593">
    <property type="entry name" value="AAA+_ATPase"/>
</dbReference>
<keyword evidence="7" id="KW-0067">ATP-binding</keyword>
<dbReference type="InterPro" id="IPR003959">
    <property type="entry name" value="ATPase_AAA_core"/>
</dbReference>
<dbReference type="AlphaFoldDB" id="A0A974CLJ9"/>
<evidence type="ECO:0000256" key="7">
    <source>
        <dbReference type="ARBA" id="ARBA00022840"/>
    </source>
</evidence>
<feature type="domain" description="AAA+ ATPase" evidence="14">
    <location>
        <begin position="867"/>
        <end position="1003"/>
    </location>
</feature>
<feature type="region of interest" description="Disordered" evidence="13">
    <location>
        <begin position="187"/>
        <end position="236"/>
    </location>
</feature>
<dbReference type="Pfam" id="PF00004">
    <property type="entry name" value="AAA"/>
    <property type="match status" value="2"/>
</dbReference>
<feature type="compositionally biased region" description="Basic and acidic residues" evidence="13">
    <location>
        <begin position="342"/>
        <end position="354"/>
    </location>
</feature>
<dbReference type="InterPro" id="IPR041569">
    <property type="entry name" value="AAA_lid_3"/>
</dbReference>
<evidence type="ECO:0000256" key="12">
    <source>
        <dbReference type="ARBA" id="ARBA00048778"/>
    </source>
</evidence>
<dbReference type="SMART" id="SM00382">
    <property type="entry name" value="AAA"/>
    <property type="match status" value="2"/>
</dbReference>
<gene>
    <name evidence="15" type="ORF">XELAEV_18030858mg</name>
</gene>
<dbReference type="GO" id="GO:0016887">
    <property type="term" value="F:ATP hydrolysis activity"/>
    <property type="evidence" value="ECO:0007669"/>
    <property type="project" value="InterPro"/>
</dbReference>
<keyword evidence="5" id="KW-0547">Nucleotide-binding</keyword>
<keyword evidence="8" id="KW-0653">Protein transport</keyword>
<evidence type="ECO:0000256" key="3">
    <source>
        <dbReference type="ARBA" id="ARBA00022448"/>
    </source>
</evidence>
<dbReference type="GO" id="GO:0005829">
    <property type="term" value="C:cytosol"/>
    <property type="evidence" value="ECO:0007669"/>
    <property type="project" value="TreeGrafter"/>
</dbReference>
<evidence type="ECO:0000256" key="1">
    <source>
        <dbReference type="ARBA" id="ARBA00004370"/>
    </source>
</evidence>
<evidence type="ECO:0000256" key="6">
    <source>
        <dbReference type="ARBA" id="ARBA00022801"/>
    </source>
</evidence>
<organism evidence="15 16">
    <name type="scientific">Xenopus laevis</name>
    <name type="common">African clawed frog</name>
    <dbReference type="NCBI Taxonomy" id="8355"/>
    <lineage>
        <taxon>Eukaryota</taxon>
        <taxon>Metazoa</taxon>
        <taxon>Chordata</taxon>
        <taxon>Craniata</taxon>
        <taxon>Vertebrata</taxon>
        <taxon>Euteleostomi</taxon>
        <taxon>Amphibia</taxon>
        <taxon>Batrachia</taxon>
        <taxon>Anura</taxon>
        <taxon>Pipoidea</taxon>
        <taxon>Pipidae</taxon>
        <taxon>Xenopodinae</taxon>
        <taxon>Xenopus</taxon>
        <taxon>Xenopus</taxon>
    </lineage>
</organism>
<evidence type="ECO:0000256" key="2">
    <source>
        <dbReference type="ARBA" id="ARBA00006914"/>
    </source>
</evidence>
<dbReference type="GO" id="GO:0005778">
    <property type="term" value="C:peroxisomal membrane"/>
    <property type="evidence" value="ECO:0007669"/>
    <property type="project" value="TreeGrafter"/>
</dbReference>
<dbReference type="PROSITE" id="PS00674">
    <property type="entry name" value="AAA"/>
    <property type="match status" value="1"/>
</dbReference>
<dbReference type="SUPFAM" id="SSF50692">
    <property type="entry name" value="ADC-like"/>
    <property type="match status" value="1"/>
</dbReference>
<reference evidence="16" key="1">
    <citation type="journal article" date="2016" name="Nature">
        <title>Genome evolution in the allotetraploid frog Xenopus laevis.</title>
        <authorList>
            <person name="Session A.M."/>
            <person name="Uno Y."/>
            <person name="Kwon T."/>
            <person name="Chapman J.A."/>
            <person name="Toyoda A."/>
            <person name="Takahashi S."/>
            <person name="Fukui A."/>
            <person name="Hikosaka A."/>
            <person name="Suzuki A."/>
            <person name="Kondo M."/>
            <person name="van Heeringen S.J."/>
            <person name="Quigley I."/>
            <person name="Heinz S."/>
            <person name="Ogino H."/>
            <person name="Ochi H."/>
            <person name="Hellsten U."/>
            <person name="Lyons J.B."/>
            <person name="Simakov O."/>
            <person name="Putnam N."/>
            <person name="Stites J."/>
            <person name="Kuroki Y."/>
            <person name="Tanaka T."/>
            <person name="Michiue T."/>
            <person name="Watanabe M."/>
            <person name="Bogdanovic O."/>
            <person name="Lister R."/>
            <person name="Georgiou G."/>
            <person name="Paranjpe S.S."/>
            <person name="van Kruijsbergen I."/>
            <person name="Shu S."/>
            <person name="Carlson J."/>
            <person name="Kinoshita T."/>
            <person name="Ohta Y."/>
            <person name="Mawaribuchi S."/>
            <person name="Jenkins J."/>
            <person name="Grimwood J."/>
            <person name="Schmutz J."/>
            <person name="Mitros T."/>
            <person name="Mozaffari S.V."/>
            <person name="Suzuki Y."/>
            <person name="Haramoto Y."/>
            <person name="Yamamoto T.S."/>
            <person name="Takagi C."/>
            <person name="Heald R."/>
            <person name="Miller K."/>
            <person name="Haudenschild C."/>
            <person name="Kitzman J."/>
            <person name="Nakayama T."/>
            <person name="Izutsu Y."/>
            <person name="Robert J."/>
            <person name="Fortriede J."/>
            <person name="Burns K."/>
            <person name="Lotay V."/>
            <person name="Karimi K."/>
            <person name="Yasuoka Y."/>
            <person name="Dichmann D.S."/>
            <person name="Flajnik M.F."/>
            <person name="Houston D.W."/>
            <person name="Shendure J."/>
            <person name="DuPasquier L."/>
            <person name="Vize P.D."/>
            <person name="Zorn A.M."/>
            <person name="Ito M."/>
            <person name="Marcotte E.M."/>
            <person name="Wallingford J.B."/>
            <person name="Ito Y."/>
            <person name="Asashima M."/>
            <person name="Ueno N."/>
            <person name="Matsuda Y."/>
            <person name="Veenstra G.J."/>
            <person name="Fujiyama A."/>
            <person name="Harland R.M."/>
            <person name="Taira M."/>
            <person name="Rokhsar D.S."/>
        </authorList>
    </citation>
    <scope>NUCLEOTIDE SEQUENCE [LARGE SCALE GENOMIC DNA]</scope>
    <source>
        <strain evidence="16">J</strain>
    </source>
</reference>
<dbReference type="PANTHER" id="PTHR23077:SF12">
    <property type="entry name" value="PEROXISOMAL ATPASE PEX1"/>
    <property type="match status" value="1"/>
</dbReference>
<dbReference type="Gene3D" id="3.40.50.300">
    <property type="entry name" value="P-loop containing nucleotide triphosphate hydrolases"/>
    <property type="match status" value="2"/>
</dbReference>
<keyword evidence="9" id="KW-0472">Membrane</keyword>
<dbReference type="Pfam" id="PF17862">
    <property type="entry name" value="AAA_lid_3"/>
    <property type="match status" value="1"/>
</dbReference>
<comment type="subcellular location">
    <subcellularLocation>
        <location evidence="1">Membrane</location>
    </subcellularLocation>
</comment>
<evidence type="ECO:0000256" key="9">
    <source>
        <dbReference type="ARBA" id="ARBA00023136"/>
    </source>
</evidence>
<protein>
    <recommendedName>
        <fullName evidence="11">Peroxisomal ATPase PEX1</fullName>
    </recommendedName>
    <alternativeName>
        <fullName evidence="10">Peroxin-1</fullName>
    </alternativeName>
</protein>
<evidence type="ECO:0000313" key="16">
    <source>
        <dbReference type="Proteomes" id="UP000694892"/>
    </source>
</evidence>
<evidence type="ECO:0000256" key="11">
    <source>
        <dbReference type="ARBA" id="ARBA00034532"/>
    </source>
</evidence>
<dbReference type="InterPro" id="IPR050168">
    <property type="entry name" value="AAA_ATPase_domain"/>
</dbReference>
<dbReference type="SUPFAM" id="SSF54585">
    <property type="entry name" value="Cdc48 domain 2-like"/>
    <property type="match status" value="1"/>
</dbReference>
<dbReference type="InterPro" id="IPR029067">
    <property type="entry name" value="CDC48_domain_2-like_sf"/>
</dbReference>
<dbReference type="GO" id="GO:0005524">
    <property type="term" value="F:ATP binding"/>
    <property type="evidence" value="ECO:0007669"/>
    <property type="project" value="UniProtKB-KW"/>
</dbReference>
<feature type="compositionally biased region" description="Basic and acidic residues" evidence="13">
    <location>
        <begin position="197"/>
        <end position="217"/>
    </location>
</feature>
<dbReference type="InterPro" id="IPR009010">
    <property type="entry name" value="Asp_de-COase-like_dom_sf"/>
</dbReference>
<dbReference type="CDD" id="cd19526">
    <property type="entry name" value="RecA-like_PEX1_r2"/>
    <property type="match status" value="1"/>
</dbReference>
<keyword evidence="3" id="KW-0813">Transport</keyword>
<comment type="catalytic activity">
    <reaction evidence="12">
        <text>ATP + H2O = ADP + phosphate + H(+)</text>
        <dbReference type="Rhea" id="RHEA:13065"/>
        <dbReference type="ChEBI" id="CHEBI:15377"/>
        <dbReference type="ChEBI" id="CHEBI:15378"/>
        <dbReference type="ChEBI" id="CHEBI:30616"/>
        <dbReference type="ChEBI" id="CHEBI:43474"/>
        <dbReference type="ChEBI" id="CHEBI:456216"/>
    </reaction>
    <physiologicalReaction direction="left-to-right" evidence="12">
        <dbReference type="Rhea" id="RHEA:13066"/>
    </physiologicalReaction>
</comment>
<dbReference type="FunFam" id="3.40.50.300:FF:001852">
    <property type="entry name" value="Peroxisomal biogenesis factor 1"/>
    <property type="match status" value="1"/>
</dbReference>
<feature type="region of interest" description="Disordered" evidence="13">
    <location>
        <begin position="335"/>
        <end position="371"/>
    </location>
</feature>
<dbReference type="PANTHER" id="PTHR23077">
    <property type="entry name" value="AAA-FAMILY ATPASE"/>
    <property type="match status" value="1"/>
</dbReference>
<dbReference type="FunFam" id="3.40.50.300:FF:000966">
    <property type="entry name" value="Peroxisomal biogenesis factor 1"/>
    <property type="match status" value="1"/>
</dbReference>
<sequence length="1270" mass="140793">MLGPGPAGAVVSLKLTSTKDTFMRLTPEVIAQLRLEQNHAVEVSWSEQMPVYLCWMESRSGTCLGTNVAELNRQFAEKLGFSHGQQVFLKQCTNVISCTEVTVEPLSADDWDILELHASALESRILDQIRIVYPKAIFPVWVDQHTCIYLQIGALTPLSSYGRLEPLTELVVAPKLRDLEAVSSALVPPGPEDLDIESSHVKSDHKQSESTDSRRQSTEGGSETIEPDHSEGLSSSKSIWDSVGNFLLRSLWRKPTLSASSSETELMEKSLVKKVELEAVFRVSNHIPHIVKNSQEYTDSVNDNCVHVFSWYPEPPGLVNDIVVTYGTIQELLSPKRRKESTRKNTDPSGKKMDGVALGNPKQRNADNKGPSATVKIAWHGFDGLKDIIEYDIRNGNTHVGKVWVPSRLRKKLNMNVSSAVRIHSRDCILRLPASLTLQPTQSLDRNIHKDDIKSAFTTWLLSSSTLQMPWIAGKTGYIQISLKDEVSEFFIVVDKTDLQSSQDDFYMLCPSVLEKTTIHVNSELAPTEEPQTHLHTDQNLLYLKLQNLGGGSKLGKSCYDHVVCCLMGSPLSRQLVASASGLRSGGVLLFGPKGSGKSTLAKALLKEASEKLESHVEEIDCKLLKGKTFENILQTLEEAFEEAAWRQPSIILLDDLDQITGAVSTPEMEQSSEASQSKQLAYVLKDLMKKIISMDTLVSVIATCQSEHSLNPVLISEQGTHLFQCVKAIPPPTQVTIGSEMLCCVMENRLSTDAASYRDLDFQYLARETEGFVARDFTIIVERAIESSVSTRRIFRKQDLALSMTDFQKALKGFTPLSLRNAQLHKPKKQGWNMVGGLHDVRQVLKDTVELPAKYPELFANLPIRHRSGVLLYGAPGTGKTLLAGVIAHESRMNFISIKGPELLSKYIGASEQAVRDVFTRAQAAKPCILFFDEFDSIAPRRGHDNTGVTDRVVNQMLTQLDGVEGLQGVYVLAATSRPDLIDPALLRPGRLDECLYCPPPDQASRLEILKGLSHSMLLDENVDLKLIASLTDHFTGADLKALLYNAQLEAIHTNLSATLPQDNNSGSDSDMSLSSIIFLNHSSASDDSGGDQDSVLDQSLPSLDMIKLPTEDIHSSMWRLYFGSSYDSDLGNCSSEQTSQSLSGSNSITHEFIGPSIGELVPSQPLVFISSSPEDHQQHSQEQYQKLDDEISVPKANCMNVVYDSHSQRESKKSLLIKQHHLMNALASTRPSVSQEDWKFFNHLYENFQNPKQSNRETWRSGQKVTLA</sequence>
<evidence type="ECO:0000256" key="8">
    <source>
        <dbReference type="ARBA" id="ARBA00022927"/>
    </source>
</evidence>
<evidence type="ECO:0000259" key="14">
    <source>
        <dbReference type="SMART" id="SM00382"/>
    </source>
</evidence>
<dbReference type="GO" id="GO:0016558">
    <property type="term" value="P:protein import into peroxisome matrix"/>
    <property type="evidence" value="ECO:0007669"/>
    <property type="project" value="TreeGrafter"/>
</dbReference>
<evidence type="ECO:0000313" key="15">
    <source>
        <dbReference type="EMBL" id="OCT75674.1"/>
    </source>
</evidence>
<evidence type="ECO:0000256" key="4">
    <source>
        <dbReference type="ARBA" id="ARBA00022593"/>
    </source>
</evidence>
<dbReference type="Gene3D" id="2.40.40.20">
    <property type="match status" value="1"/>
</dbReference>
<evidence type="ECO:0000256" key="5">
    <source>
        <dbReference type="ARBA" id="ARBA00022741"/>
    </source>
</evidence>
<dbReference type="SUPFAM" id="SSF52540">
    <property type="entry name" value="P-loop containing nucleoside triphosphate hydrolases"/>
    <property type="match status" value="2"/>
</dbReference>